<dbReference type="OrthoDB" id="2755939at2759"/>
<dbReference type="AlphaFoldDB" id="A0A4Q9MTF7"/>
<feature type="non-terminal residue" evidence="1">
    <location>
        <position position="50"/>
    </location>
</feature>
<evidence type="ECO:0008006" key="4">
    <source>
        <dbReference type="Google" id="ProtNLM"/>
    </source>
</evidence>
<gene>
    <name evidence="2" type="ORF">BD310DRAFT_769545</name>
    <name evidence="1" type="ORF">BD311DRAFT_617884</name>
</gene>
<organism evidence="1">
    <name type="scientific">Dichomitus squalens</name>
    <dbReference type="NCBI Taxonomy" id="114155"/>
    <lineage>
        <taxon>Eukaryota</taxon>
        <taxon>Fungi</taxon>
        <taxon>Dikarya</taxon>
        <taxon>Basidiomycota</taxon>
        <taxon>Agaricomycotina</taxon>
        <taxon>Agaricomycetes</taxon>
        <taxon>Polyporales</taxon>
        <taxon>Polyporaceae</taxon>
        <taxon>Dichomitus</taxon>
    </lineage>
</organism>
<reference evidence="1 3" key="1">
    <citation type="submission" date="2019-01" db="EMBL/GenBank/DDBJ databases">
        <title>Draft genome sequences of three monokaryotic isolates of the white-rot basidiomycete fungus Dichomitus squalens.</title>
        <authorList>
            <consortium name="DOE Joint Genome Institute"/>
            <person name="Lopez S.C."/>
            <person name="Andreopoulos B."/>
            <person name="Pangilinan J."/>
            <person name="Lipzen A."/>
            <person name="Riley R."/>
            <person name="Ahrendt S."/>
            <person name="Ng V."/>
            <person name="Barry K."/>
            <person name="Daum C."/>
            <person name="Grigoriev I.V."/>
            <person name="Hilden K.S."/>
            <person name="Makela M.R."/>
            <person name="de Vries R.P."/>
        </authorList>
    </citation>
    <scope>NUCLEOTIDE SEQUENCE [LARGE SCALE GENOMIC DNA]</scope>
    <source>
        <strain evidence="2 3">CBS 464.89</strain>
        <strain evidence="1">OM18370.1</strain>
    </source>
</reference>
<dbReference type="Proteomes" id="UP000292957">
    <property type="component" value="Unassembled WGS sequence"/>
</dbReference>
<evidence type="ECO:0000313" key="2">
    <source>
        <dbReference type="EMBL" id="TBU61375.1"/>
    </source>
</evidence>
<sequence length="50" mass="5669">MASSARLPGELNDEIIAFVWPDKETLCACCLVSREWLPASRHHLFRAITL</sequence>
<evidence type="ECO:0000313" key="3">
    <source>
        <dbReference type="Proteomes" id="UP000292082"/>
    </source>
</evidence>
<dbReference type="SUPFAM" id="SSF81383">
    <property type="entry name" value="F-box domain"/>
    <property type="match status" value="1"/>
</dbReference>
<evidence type="ECO:0000313" key="1">
    <source>
        <dbReference type="EMBL" id="TBU30448.1"/>
    </source>
</evidence>
<dbReference type="Proteomes" id="UP000292082">
    <property type="component" value="Unassembled WGS sequence"/>
</dbReference>
<proteinExistence type="predicted"/>
<dbReference type="InterPro" id="IPR036047">
    <property type="entry name" value="F-box-like_dom_sf"/>
</dbReference>
<protein>
    <recommendedName>
        <fullName evidence="4">F-box domain-containing protein</fullName>
    </recommendedName>
</protein>
<dbReference type="EMBL" id="ML145098">
    <property type="protein sequence ID" value="TBU61375.1"/>
    <property type="molecule type" value="Genomic_DNA"/>
</dbReference>
<name>A0A4Q9MTF7_9APHY</name>
<keyword evidence="3" id="KW-1185">Reference proteome</keyword>
<dbReference type="EMBL" id="ML143405">
    <property type="protein sequence ID" value="TBU30448.1"/>
    <property type="molecule type" value="Genomic_DNA"/>
</dbReference>
<accession>A0A4Q9MTF7</accession>